<evidence type="ECO:0000313" key="3">
    <source>
        <dbReference type="Proteomes" id="UP000466442"/>
    </source>
</evidence>
<feature type="compositionally biased region" description="Basic and acidic residues" evidence="1">
    <location>
        <begin position="85"/>
        <end position="100"/>
    </location>
</feature>
<name>A0A8S9X8N0_APOLU</name>
<protein>
    <submittedName>
        <fullName evidence="2">Uncharacterized protein</fullName>
    </submittedName>
</protein>
<comment type="caution">
    <text evidence="2">The sequence shown here is derived from an EMBL/GenBank/DDBJ whole genome shotgun (WGS) entry which is preliminary data.</text>
</comment>
<dbReference type="AlphaFoldDB" id="A0A8S9X8N0"/>
<accession>A0A8S9X8N0</accession>
<evidence type="ECO:0000256" key="1">
    <source>
        <dbReference type="SAM" id="MobiDB-lite"/>
    </source>
</evidence>
<feature type="compositionally biased region" description="Polar residues" evidence="1">
    <location>
        <begin position="1"/>
        <end position="19"/>
    </location>
</feature>
<sequence length="114" mass="11884">MTLPGNQNSPSQVPNSGTNLEVKPVTPNASPQSSPVPSTKNQHKREPSITGSKESVPDRSDVSISQKGSPSAEGSTSKSPDVTADENRRGSSESVADKTPRSGRSSVDLGRRVS</sequence>
<organism evidence="2 3">
    <name type="scientific">Apolygus lucorum</name>
    <name type="common">Small green plant bug</name>
    <name type="synonym">Lygocoris lucorum</name>
    <dbReference type="NCBI Taxonomy" id="248454"/>
    <lineage>
        <taxon>Eukaryota</taxon>
        <taxon>Metazoa</taxon>
        <taxon>Ecdysozoa</taxon>
        <taxon>Arthropoda</taxon>
        <taxon>Hexapoda</taxon>
        <taxon>Insecta</taxon>
        <taxon>Pterygota</taxon>
        <taxon>Neoptera</taxon>
        <taxon>Paraneoptera</taxon>
        <taxon>Hemiptera</taxon>
        <taxon>Heteroptera</taxon>
        <taxon>Panheteroptera</taxon>
        <taxon>Cimicomorpha</taxon>
        <taxon>Miridae</taxon>
        <taxon>Mirini</taxon>
        <taxon>Apolygus</taxon>
    </lineage>
</organism>
<gene>
    <name evidence="2" type="ORF">GE061_019063</name>
</gene>
<feature type="compositionally biased region" description="Polar residues" evidence="1">
    <location>
        <begin position="27"/>
        <end position="40"/>
    </location>
</feature>
<proteinExistence type="predicted"/>
<feature type="region of interest" description="Disordered" evidence="1">
    <location>
        <begin position="1"/>
        <end position="114"/>
    </location>
</feature>
<dbReference type="EMBL" id="WIXP02000009">
    <property type="protein sequence ID" value="KAF6204899.1"/>
    <property type="molecule type" value="Genomic_DNA"/>
</dbReference>
<reference evidence="2" key="1">
    <citation type="journal article" date="2021" name="Mol. Ecol. Resour.">
        <title>Apolygus lucorum genome provides insights into omnivorousness and mesophyll feeding.</title>
        <authorList>
            <person name="Liu Y."/>
            <person name="Liu H."/>
            <person name="Wang H."/>
            <person name="Huang T."/>
            <person name="Liu B."/>
            <person name="Yang B."/>
            <person name="Yin L."/>
            <person name="Li B."/>
            <person name="Zhang Y."/>
            <person name="Zhang S."/>
            <person name="Jiang F."/>
            <person name="Zhang X."/>
            <person name="Ren Y."/>
            <person name="Wang B."/>
            <person name="Wang S."/>
            <person name="Lu Y."/>
            <person name="Wu K."/>
            <person name="Fan W."/>
            <person name="Wang G."/>
        </authorList>
    </citation>
    <scope>NUCLEOTIDE SEQUENCE</scope>
    <source>
        <strain evidence="2">12Hb</strain>
    </source>
</reference>
<evidence type="ECO:0000313" key="2">
    <source>
        <dbReference type="EMBL" id="KAF6204899.1"/>
    </source>
</evidence>
<keyword evidence="3" id="KW-1185">Reference proteome</keyword>
<dbReference type="Proteomes" id="UP000466442">
    <property type="component" value="Linkage Group LG9"/>
</dbReference>
<feature type="compositionally biased region" description="Polar residues" evidence="1">
    <location>
        <begin position="62"/>
        <end position="80"/>
    </location>
</feature>